<sequence>MHMDSTISWIIYKTSLISYFKVFYLLISSEKICLLVIHQLKRIFAEKLISKHNEH</sequence>
<organism evidence="2 3">
    <name type="scientific">Pedobacter terrae</name>
    <dbReference type="NCBI Taxonomy" id="405671"/>
    <lineage>
        <taxon>Bacteria</taxon>
        <taxon>Pseudomonadati</taxon>
        <taxon>Bacteroidota</taxon>
        <taxon>Sphingobacteriia</taxon>
        <taxon>Sphingobacteriales</taxon>
        <taxon>Sphingobacteriaceae</taxon>
        <taxon>Pedobacter</taxon>
    </lineage>
</organism>
<keyword evidence="1" id="KW-0472">Membrane</keyword>
<gene>
    <name evidence="2" type="ORF">SAMN05421827_13521</name>
</gene>
<accession>A0A1G8EAK2</accession>
<dbReference type="Proteomes" id="UP000199643">
    <property type="component" value="Unassembled WGS sequence"/>
</dbReference>
<name>A0A1G8EAK2_9SPHI</name>
<feature type="transmembrane region" description="Helical" evidence="1">
    <location>
        <begin position="6"/>
        <end position="27"/>
    </location>
</feature>
<evidence type="ECO:0000256" key="1">
    <source>
        <dbReference type="SAM" id="Phobius"/>
    </source>
</evidence>
<keyword evidence="1" id="KW-1133">Transmembrane helix</keyword>
<protein>
    <submittedName>
        <fullName evidence="2">Uncharacterized protein</fullName>
    </submittedName>
</protein>
<evidence type="ECO:0000313" key="3">
    <source>
        <dbReference type="Proteomes" id="UP000199643"/>
    </source>
</evidence>
<evidence type="ECO:0000313" key="2">
    <source>
        <dbReference type="EMBL" id="SDH66972.1"/>
    </source>
</evidence>
<dbReference type="EMBL" id="FNCH01000035">
    <property type="protein sequence ID" value="SDH66972.1"/>
    <property type="molecule type" value="Genomic_DNA"/>
</dbReference>
<dbReference type="STRING" id="405671.SAMN05421827_13521"/>
<keyword evidence="1" id="KW-0812">Transmembrane</keyword>
<reference evidence="3" key="1">
    <citation type="submission" date="2016-10" db="EMBL/GenBank/DDBJ databases">
        <authorList>
            <person name="Varghese N."/>
            <person name="Submissions S."/>
        </authorList>
    </citation>
    <scope>NUCLEOTIDE SEQUENCE [LARGE SCALE GENOMIC DNA]</scope>
    <source>
        <strain evidence="3">DSM 17933</strain>
    </source>
</reference>
<dbReference type="AlphaFoldDB" id="A0A1G8EAK2"/>
<proteinExistence type="predicted"/>
<keyword evidence="3" id="KW-1185">Reference proteome</keyword>